<dbReference type="AlphaFoldDB" id="A0A7Y0A127"/>
<proteinExistence type="predicted"/>
<evidence type="ECO:0000313" key="3">
    <source>
        <dbReference type="Proteomes" id="UP000583127"/>
    </source>
</evidence>
<dbReference type="EMBL" id="JABBFZ010000023">
    <property type="protein sequence ID" value="NML34575.1"/>
    <property type="molecule type" value="Genomic_DNA"/>
</dbReference>
<dbReference type="RefSeq" id="WP_169500767.1">
    <property type="nucleotide sequence ID" value="NZ_JABBFZ010000023.1"/>
</dbReference>
<keyword evidence="3" id="KW-1185">Reference proteome</keyword>
<gene>
    <name evidence="2" type="ORF">HHL14_27565</name>
</gene>
<dbReference type="Proteomes" id="UP000583127">
    <property type="component" value="Unassembled WGS sequence"/>
</dbReference>
<feature type="region of interest" description="Disordered" evidence="1">
    <location>
        <begin position="37"/>
        <end position="56"/>
    </location>
</feature>
<protein>
    <submittedName>
        <fullName evidence="2">Uncharacterized protein</fullName>
    </submittedName>
</protein>
<organism evidence="2 3">
    <name type="scientific">Paraburkholderia antibiotica</name>
    <dbReference type="NCBI Taxonomy" id="2728839"/>
    <lineage>
        <taxon>Bacteria</taxon>
        <taxon>Pseudomonadati</taxon>
        <taxon>Pseudomonadota</taxon>
        <taxon>Betaproteobacteria</taxon>
        <taxon>Burkholderiales</taxon>
        <taxon>Burkholderiaceae</taxon>
        <taxon>Paraburkholderia</taxon>
    </lineage>
</organism>
<name>A0A7Y0A127_9BURK</name>
<comment type="caution">
    <text evidence="2">The sequence shown here is derived from an EMBL/GenBank/DDBJ whole genome shotgun (WGS) entry which is preliminary data.</text>
</comment>
<accession>A0A7Y0A127</accession>
<evidence type="ECO:0000313" key="2">
    <source>
        <dbReference type="EMBL" id="NML34575.1"/>
    </source>
</evidence>
<feature type="region of interest" description="Disordered" evidence="1">
    <location>
        <begin position="116"/>
        <end position="135"/>
    </location>
</feature>
<evidence type="ECO:0000256" key="1">
    <source>
        <dbReference type="SAM" id="MobiDB-lite"/>
    </source>
</evidence>
<reference evidence="2 3" key="1">
    <citation type="submission" date="2020-04" db="EMBL/GenBank/DDBJ databases">
        <title>Paraburkholderia sp. G-4-1-8 isolated from soil.</title>
        <authorList>
            <person name="Dahal R.H."/>
        </authorList>
    </citation>
    <scope>NUCLEOTIDE SEQUENCE [LARGE SCALE GENOMIC DNA]</scope>
    <source>
        <strain evidence="2 3">G-4-1-8</strain>
    </source>
</reference>
<sequence length="135" mass="13169">MTGGIWHGPRPVSTYDVPRGGGAVQYFEEQHDLEDKARKFAEPAGTPQAGPATTDAGVALPSLAGPTMAALGSAAPVASTVSSAAQSVASGGVAALGKQAVSALEQQARGQIASGLSGVSGDALAHNPLTPPALG</sequence>
<feature type="region of interest" description="Disordered" evidence="1">
    <location>
        <begin position="1"/>
        <end position="20"/>
    </location>
</feature>